<evidence type="ECO:0000256" key="1">
    <source>
        <dbReference type="SAM" id="MobiDB-lite"/>
    </source>
</evidence>
<keyword evidence="3" id="KW-1185">Reference proteome</keyword>
<gene>
    <name evidence="2" type="ORF">SGCZBJ_19315</name>
</gene>
<protein>
    <recommendedName>
        <fullName evidence="4">DUF2778 domain-containing protein</fullName>
    </recommendedName>
</protein>
<dbReference type="Proteomes" id="UP000234479">
    <property type="component" value="Unassembled WGS sequence"/>
</dbReference>
<proteinExistence type="predicted"/>
<evidence type="ECO:0008006" key="4">
    <source>
        <dbReference type="Google" id="ProtNLM"/>
    </source>
</evidence>
<evidence type="ECO:0000313" key="3">
    <source>
        <dbReference type="Proteomes" id="UP000234479"/>
    </source>
</evidence>
<dbReference type="RefSeq" id="WP_101719571.1">
    <property type="nucleotide sequence ID" value="NZ_PJRS01000040.1"/>
</dbReference>
<accession>A0A2N5D859</accession>
<name>A0A2N5D859_9CAUL</name>
<evidence type="ECO:0000313" key="2">
    <source>
        <dbReference type="EMBL" id="PLR22230.1"/>
    </source>
</evidence>
<sequence>MPISKQGWELHIVRQTVQKRASDGKKRTVGVYQVYHDGQPVAGLSGQTAESRGPGDNSVAENGKRVEPGVYPLWTQDGTKYDTIGYVDNLSTSARPKPGIELKNTGARAEILIHPGVNGFLSSIGCINLCTSLPNAAEPISYVGSRRRVIALIDDMKAFLKNDFPSQNSRRIPRAQVVIEGEPA</sequence>
<organism evidence="2 3">
    <name type="scientific">Caulobacter zeae</name>
    <dbReference type="NCBI Taxonomy" id="2055137"/>
    <lineage>
        <taxon>Bacteria</taxon>
        <taxon>Pseudomonadati</taxon>
        <taxon>Pseudomonadota</taxon>
        <taxon>Alphaproteobacteria</taxon>
        <taxon>Caulobacterales</taxon>
        <taxon>Caulobacteraceae</taxon>
        <taxon>Caulobacter</taxon>
    </lineage>
</organism>
<dbReference type="AlphaFoldDB" id="A0A2N5D859"/>
<comment type="caution">
    <text evidence="2">The sequence shown here is derived from an EMBL/GenBank/DDBJ whole genome shotgun (WGS) entry which is preliminary data.</text>
</comment>
<feature type="region of interest" description="Disordered" evidence="1">
    <location>
        <begin position="42"/>
        <end position="64"/>
    </location>
</feature>
<dbReference type="OrthoDB" id="5395100at2"/>
<dbReference type="EMBL" id="PJRS01000040">
    <property type="protein sequence ID" value="PLR22230.1"/>
    <property type="molecule type" value="Genomic_DNA"/>
</dbReference>
<reference evidence="2 3" key="1">
    <citation type="submission" date="2017-12" db="EMBL/GenBank/DDBJ databases">
        <title>The genome sequence of Caulobacter sp. 410.</title>
        <authorList>
            <person name="Gao J."/>
            <person name="Mao X."/>
            <person name="Sun J."/>
        </authorList>
    </citation>
    <scope>NUCLEOTIDE SEQUENCE [LARGE SCALE GENOMIC DNA]</scope>
    <source>
        <strain evidence="2 3">410</strain>
    </source>
</reference>